<sequence length="49" mass="5543">MPRGSRYPKPAHVEIHIGRPVVPAVDKKVPDPCQAFADRIREEVIKLKP</sequence>
<reference evidence="1" key="1">
    <citation type="submission" date="2018-06" db="EMBL/GenBank/DDBJ databases">
        <authorList>
            <person name="Zhirakovskaya E."/>
        </authorList>
    </citation>
    <scope>NUCLEOTIDE SEQUENCE</scope>
</reference>
<gene>
    <name evidence="1" type="ORF">MNBD_NITROSPIRAE03-1278</name>
</gene>
<protein>
    <submittedName>
        <fullName evidence="1">Uncharacterized protein</fullName>
    </submittedName>
</protein>
<proteinExistence type="predicted"/>
<dbReference type="AlphaFoldDB" id="A0A3B1CUT5"/>
<name>A0A3B1CUT5_9ZZZZ</name>
<accession>A0A3B1CUT5</accession>
<evidence type="ECO:0000313" key="1">
    <source>
        <dbReference type="EMBL" id="VAX33789.1"/>
    </source>
</evidence>
<dbReference type="EMBL" id="UOGI01000205">
    <property type="protein sequence ID" value="VAX33789.1"/>
    <property type="molecule type" value="Genomic_DNA"/>
</dbReference>
<organism evidence="1">
    <name type="scientific">hydrothermal vent metagenome</name>
    <dbReference type="NCBI Taxonomy" id="652676"/>
    <lineage>
        <taxon>unclassified sequences</taxon>
        <taxon>metagenomes</taxon>
        <taxon>ecological metagenomes</taxon>
    </lineage>
</organism>